<protein>
    <submittedName>
        <fullName evidence="3">PQQ-dependent sugar dehydrogenase</fullName>
    </submittedName>
</protein>
<gene>
    <name evidence="3" type="ORF">E1H14_02720</name>
</gene>
<feature type="transmembrane region" description="Helical" evidence="1">
    <location>
        <begin position="9"/>
        <end position="28"/>
    </location>
</feature>
<reference evidence="3 4" key="1">
    <citation type="submission" date="2019-03" db="EMBL/GenBank/DDBJ databases">
        <title>Nitrincola sp. nov. isolated from an Indian soda lake.</title>
        <authorList>
            <person name="Joshi A."/>
            <person name="Thite S.V."/>
            <person name="Joseph N."/>
            <person name="Dhotre D."/>
            <person name="Moorthy M."/>
            <person name="Shouche Y.S."/>
        </authorList>
    </citation>
    <scope>NUCLEOTIDE SEQUENCE [LARGE SCALE GENOMIC DNA]</scope>
    <source>
        <strain evidence="3 4">MEB193</strain>
    </source>
</reference>
<evidence type="ECO:0000256" key="1">
    <source>
        <dbReference type="SAM" id="Phobius"/>
    </source>
</evidence>
<keyword evidence="1" id="KW-0472">Membrane</keyword>
<evidence type="ECO:0000313" key="4">
    <source>
        <dbReference type="Proteomes" id="UP000325302"/>
    </source>
</evidence>
<sequence length="392" mass="43995">MNSILSWRLGLRALILLALLLFVVFWWAPKGKAELRVSSEHYMIELEILADGLQHPWSMVFLSDDEMLVTERTGQLRRILKGRLLEEPVAGVPEVAVVGQGGLLEVLAHPDFAENAWLYLSFAEETQEGLTTSVVRGRYASGVLSDLEPIFSARPASAGGRHFAGRMVFDHQGYLYIAIGDRGEMQRAQIGQDHAGKVVRLFEDGRIPPDNPFLGNAEFDDAIFTWGHRNPQGMLVHPETGEVWLSEHGPRGGDEINRLLAGANYGWPKVTHGIDYTGLPISQFTQLPGMQHPEWHWTPSIAPSGLIFYDQAEFPLWQGQFLSGALRERLISRLSVKASADEEGSLQEEERLLQGFAQRIRDLRLGRDGHIWLLTDENPGQVVRLRRVEALE</sequence>
<accession>A0A5A9W4I4</accession>
<dbReference type="PANTHER" id="PTHR19328:SF75">
    <property type="entry name" value="ALDOSE SUGAR DEHYDROGENASE YLII"/>
    <property type="match status" value="1"/>
</dbReference>
<evidence type="ECO:0000259" key="2">
    <source>
        <dbReference type="Pfam" id="PF07995"/>
    </source>
</evidence>
<organism evidence="3 4">
    <name type="scientific">Nitrincola tapanii</name>
    <dbReference type="NCBI Taxonomy" id="1708751"/>
    <lineage>
        <taxon>Bacteria</taxon>
        <taxon>Pseudomonadati</taxon>
        <taxon>Pseudomonadota</taxon>
        <taxon>Gammaproteobacteria</taxon>
        <taxon>Oceanospirillales</taxon>
        <taxon>Oceanospirillaceae</taxon>
        <taxon>Nitrincola</taxon>
    </lineage>
</organism>
<dbReference type="InterPro" id="IPR011041">
    <property type="entry name" value="Quinoprot_gluc/sorb_DH_b-prop"/>
</dbReference>
<dbReference type="Gene3D" id="2.120.10.30">
    <property type="entry name" value="TolB, C-terminal domain"/>
    <property type="match status" value="1"/>
</dbReference>
<dbReference type="EMBL" id="SMRS01000002">
    <property type="protein sequence ID" value="KAA0875627.1"/>
    <property type="molecule type" value="Genomic_DNA"/>
</dbReference>
<evidence type="ECO:0000313" key="3">
    <source>
        <dbReference type="EMBL" id="KAA0875627.1"/>
    </source>
</evidence>
<dbReference type="SUPFAM" id="SSF50952">
    <property type="entry name" value="Soluble quinoprotein glucose dehydrogenase"/>
    <property type="match status" value="1"/>
</dbReference>
<dbReference type="RefSeq" id="WP_149389932.1">
    <property type="nucleotide sequence ID" value="NZ_SMRS01000002.1"/>
</dbReference>
<comment type="caution">
    <text evidence="3">The sequence shown here is derived from an EMBL/GenBank/DDBJ whole genome shotgun (WGS) entry which is preliminary data.</text>
</comment>
<name>A0A5A9W4I4_9GAMM</name>
<keyword evidence="1" id="KW-0812">Transmembrane</keyword>
<dbReference type="InterPro" id="IPR012938">
    <property type="entry name" value="Glc/Sorbosone_DH"/>
</dbReference>
<keyword evidence="4" id="KW-1185">Reference proteome</keyword>
<proteinExistence type="predicted"/>
<dbReference type="PANTHER" id="PTHR19328">
    <property type="entry name" value="HEDGEHOG-INTERACTING PROTEIN"/>
    <property type="match status" value="1"/>
</dbReference>
<keyword evidence="1" id="KW-1133">Transmembrane helix</keyword>
<feature type="domain" description="Glucose/Sorbosone dehydrogenase" evidence="2">
    <location>
        <begin position="53"/>
        <end position="384"/>
    </location>
</feature>
<dbReference type="InterPro" id="IPR011042">
    <property type="entry name" value="6-blade_b-propeller_TolB-like"/>
</dbReference>
<dbReference type="OrthoDB" id="9770043at2"/>
<dbReference type="Pfam" id="PF07995">
    <property type="entry name" value="GSDH"/>
    <property type="match status" value="1"/>
</dbReference>
<dbReference type="Proteomes" id="UP000325302">
    <property type="component" value="Unassembled WGS sequence"/>
</dbReference>
<dbReference type="AlphaFoldDB" id="A0A5A9W4I4"/>